<evidence type="ECO:0000313" key="2">
    <source>
        <dbReference type="Proteomes" id="UP001180536"/>
    </source>
</evidence>
<dbReference type="RefSeq" id="WP_310346699.1">
    <property type="nucleotide sequence ID" value="NZ_JAVDXQ010000004.1"/>
</dbReference>
<proteinExistence type="predicted"/>
<gene>
    <name evidence="1" type="ORF">J2X16_003293</name>
</gene>
<keyword evidence="2" id="KW-1185">Reference proteome</keyword>
<comment type="caution">
    <text evidence="1">The sequence shown here is derived from an EMBL/GenBank/DDBJ whole genome shotgun (WGS) entry which is preliminary data.</text>
</comment>
<dbReference type="EMBL" id="JAVDXQ010000004">
    <property type="protein sequence ID" value="MDR7297944.1"/>
    <property type="molecule type" value="Genomic_DNA"/>
</dbReference>
<sequence length="171" mass="17889">MIEYGQINALARQAFEHWGNGRLAEAAAGYAAAITLVLDNGLPAVGDLHAQLAGVLDAQGQLAEAIAQSEQLLAAEQAQGHADNSPAVKIARHFLADRLLRQGQLQRALDALAPSLAALPDDWLLNMTQAEALFAAGRIAEARAAAGRSLANASSDNKRAQLAERLAPVLS</sequence>
<accession>A0ABU1ZBF0</accession>
<organism evidence="1 2">
    <name type="scientific">Pelomonas aquatica</name>
    <dbReference type="NCBI Taxonomy" id="431058"/>
    <lineage>
        <taxon>Bacteria</taxon>
        <taxon>Pseudomonadati</taxon>
        <taxon>Pseudomonadota</taxon>
        <taxon>Betaproteobacteria</taxon>
        <taxon>Burkholderiales</taxon>
        <taxon>Sphaerotilaceae</taxon>
        <taxon>Roseateles</taxon>
    </lineage>
</organism>
<dbReference type="SUPFAM" id="SSF48452">
    <property type="entry name" value="TPR-like"/>
    <property type="match status" value="1"/>
</dbReference>
<evidence type="ECO:0000313" key="1">
    <source>
        <dbReference type="EMBL" id="MDR7297944.1"/>
    </source>
</evidence>
<reference evidence="1 2" key="1">
    <citation type="submission" date="2023-07" db="EMBL/GenBank/DDBJ databases">
        <title>Sorghum-associated microbial communities from plants grown in Nebraska, USA.</title>
        <authorList>
            <person name="Schachtman D."/>
        </authorList>
    </citation>
    <scope>NUCLEOTIDE SEQUENCE [LARGE SCALE GENOMIC DNA]</scope>
    <source>
        <strain evidence="1 2">BE310</strain>
    </source>
</reference>
<dbReference type="Proteomes" id="UP001180536">
    <property type="component" value="Unassembled WGS sequence"/>
</dbReference>
<dbReference type="InterPro" id="IPR011990">
    <property type="entry name" value="TPR-like_helical_dom_sf"/>
</dbReference>
<protein>
    <submittedName>
        <fullName evidence="1">Tetratricopeptide (TPR) repeat protein</fullName>
    </submittedName>
</protein>
<name>A0ABU1ZBF0_9BURK</name>
<dbReference type="Gene3D" id="1.25.40.10">
    <property type="entry name" value="Tetratricopeptide repeat domain"/>
    <property type="match status" value="1"/>
</dbReference>